<name>A0A830H4P9_9CHLO</name>
<gene>
    <name evidence="1" type="ORF">PPROV_000077000</name>
</gene>
<evidence type="ECO:0000313" key="2">
    <source>
        <dbReference type="Proteomes" id="UP000660262"/>
    </source>
</evidence>
<reference evidence="1" key="1">
    <citation type="submission" date="2020-10" db="EMBL/GenBank/DDBJ databases">
        <title>Unveiling of a novel bifunctional photoreceptor, Dualchrome1, isolated from a cosmopolitan green alga.</title>
        <authorList>
            <person name="Suzuki S."/>
            <person name="Kawachi M."/>
        </authorList>
    </citation>
    <scope>NUCLEOTIDE SEQUENCE</scope>
    <source>
        <strain evidence="1">NIES 2893</strain>
    </source>
</reference>
<sequence>MNSYRHHTNGKLGLEIKRQQQARKVACQSATDSGVAGVTDTSGGICNDTYVVPEHLVEAFHRDGYVHLPAVLSEREAKKKASAAAKK</sequence>
<dbReference type="AlphaFoldDB" id="A0A830H4P9"/>
<protein>
    <submittedName>
        <fullName evidence="1">Uncharacterized protein</fullName>
    </submittedName>
</protein>
<proteinExistence type="predicted"/>
<keyword evidence="2" id="KW-1185">Reference proteome</keyword>
<organism evidence="1 2">
    <name type="scientific">Pycnococcus provasolii</name>
    <dbReference type="NCBI Taxonomy" id="41880"/>
    <lineage>
        <taxon>Eukaryota</taxon>
        <taxon>Viridiplantae</taxon>
        <taxon>Chlorophyta</taxon>
        <taxon>Pseudoscourfieldiophyceae</taxon>
        <taxon>Pseudoscourfieldiales</taxon>
        <taxon>Pycnococcaceae</taxon>
        <taxon>Pycnococcus</taxon>
    </lineage>
</organism>
<evidence type="ECO:0000313" key="1">
    <source>
        <dbReference type="EMBL" id="GHP02014.1"/>
    </source>
</evidence>
<dbReference type="EMBL" id="BNJQ01000002">
    <property type="protein sequence ID" value="GHP02014.1"/>
    <property type="molecule type" value="Genomic_DNA"/>
</dbReference>
<accession>A0A830H4P9</accession>
<dbReference type="OrthoDB" id="445007at2759"/>
<comment type="caution">
    <text evidence="1">The sequence shown here is derived from an EMBL/GenBank/DDBJ whole genome shotgun (WGS) entry which is preliminary data.</text>
</comment>
<dbReference type="Proteomes" id="UP000660262">
    <property type="component" value="Unassembled WGS sequence"/>
</dbReference>